<dbReference type="NCBIfam" id="TIGR03170">
    <property type="entry name" value="flgA_cterm"/>
    <property type="match status" value="1"/>
</dbReference>
<comment type="function">
    <text evidence="4">Involved in the assembly process of the P-ring formation. It may associate with FlgF on the rod constituting a structure essential for the P-ring assembly or may act as a modulator protein for the P-ring assembly.</text>
</comment>
<name>A0A8J3GTY5_9RHOB</name>
<evidence type="ECO:0000256" key="2">
    <source>
        <dbReference type="ARBA" id="ARBA00022729"/>
    </source>
</evidence>
<sequence>MKHFLLSSLFALCASAALAVPVEELVSEQAADSLGVEMPEHGAFQITFQRKDYDEAELISAFWMDRTTGQFLANAVLPGGTVMRLQGLAVLTVPVTVPVRRMMPGEVITEADVQTIDMPHARIGVFALTDHDALVGKQVRRTLTQGRPVMAQSVTEPLVITRGDKVSIQFNDGRLSLSAPGRALDDGFRGAEIRVVNLVSNTLVTGVAMPGGLVEIVR</sequence>
<keyword evidence="3 4" id="KW-0574">Periplasm</keyword>
<evidence type="ECO:0000313" key="6">
    <source>
        <dbReference type="EMBL" id="GHF36222.1"/>
    </source>
</evidence>
<dbReference type="PANTHER" id="PTHR36307">
    <property type="entry name" value="FLAGELLA BASAL BODY P-RING FORMATION PROTEIN FLGA"/>
    <property type="match status" value="1"/>
</dbReference>
<gene>
    <name evidence="6" type="ORF">GCM10017056_05040</name>
</gene>
<protein>
    <recommendedName>
        <fullName evidence="4">Flagella basal body P-ring formation protein FlgA</fullName>
    </recommendedName>
</protein>
<proteinExistence type="inferred from homology"/>
<organism evidence="6 7">
    <name type="scientific">Seohaeicola zhoushanensis</name>
    <dbReference type="NCBI Taxonomy" id="1569283"/>
    <lineage>
        <taxon>Bacteria</taxon>
        <taxon>Pseudomonadati</taxon>
        <taxon>Pseudomonadota</taxon>
        <taxon>Alphaproteobacteria</taxon>
        <taxon>Rhodobacterales</taxon>
        <taxon>Roseobacteraceae</taxon>
        <taxon>Seohaeicola</taxon>
    </lineage>
</organism>
<dbReference type="Gene3D" id="2.30.30.760">
    <property type="match status" value="1"/>
</dbReference>
<dbReference type="GO" id="GO:0044780">
    <property type="term" value="P:bacterial-type flagellum assembly"/>
    <property type="evidence" value="ECO:0007669"/>
    <property type="project" value="InterPro"/>
</dbReference>
<keyword evidence="2 4" id="KW-0732">Signal</keyword>
<comment type="similarity">
    <text evidence="4">Belongs to the FlgA family.</text>
</comment>
<reference evidence="6" key="2">
    <citation type="submission" date="2020-09" db="EMBL/GenBank/DDBJ databases">
        <authorList>
            <person name="Sun Q."/>
            <person name="Kim S."/>
        </authorList>
    </citation>
    <scope>NUCLEOTIDE SEQUENCE</scope>
    <source>
        <strain evidence="6">KCTC 42650</strain>
    </source>
</reference>
<dbReference type="CDD" id="cd11614">
    <property type="entry name" value="SAF_CpaB_FlgA_like"/>
    <property type="match status" value="1"/>
</dbReference>
<reference evidence="6" key="1">
    <citation type="journal article" date="2014" name="Int. J. Syst. Evol. Microbiol.">
        <title>Complete genome sequence of Corynebacterium casei LMG S-19264T (=DSM 44701T), isolated from a smear-ripened cheese.</title>
        <authorList>
            <consortium name="US DOE Joint Genome Institute (JGI-PGF)"/>
            <person name="Walter F."/>
            <person name="Albersmeier A."/>
            <person name="Kalinowski J."/>
            <person name="Ruckert C."/>
        </authorList>
    </citation>
    <scope>NUCLEOTIDE SEQUENCE</scope>
    <source>
        <strain evidence="6">KCTC 42650</strain>
    </source>
</reference>
<dbReference type="InterPro" id="IPR039246">
    <property type="entry name" value="Flagellar_FlgA"/>
</dbReference>
<dbReference type="RefSeq" id="WP_189678456.1">
    <property type="nucleotide sequence ID" value="NZ_BNCJ01000001.1"/>
</dbReference>
<evidence type="ECO:0000256" key="1">
    <source>
        <dbReference type="ARBA" id="ARBA00004418"/>
    </source>
</evidence>
<keyword evidence="4" id="KW-1005">Bacterial flagellum biogenesis</keyword>
<dbReference type="PANTHER" id="PTHR36307:SF1">
    <property type="entry name" value="FLAGELLA BASAL BODY P-RING FORMATION PROTEIN FLGA"/>
    <property type="match status" value="1"/>
</dbReference>
<evidence type="ECO:0000256" key="3">
    <source>
        <dbReference type="ARBA" id="ARBA00022764"/>
    </source>
</evidence>
<evidence type="ECO:0000313" key="7">
    <source>
        <dbReference type="Proteomes" id="UP000626220"/>
    </source>
</evidence>
<dbReference type="EMBL" id="BNCJ01000001">
    <property type="protein sequence ID" value="GHF36222.1"/>
    <property type="molecule type" value="Genomic_DNA"/>
</dbReference>
<feature type="signal peptide" evidence="4">
    <location>
        <begin position="1"/>
        <end position="19"/>
    </location>
</feature>
<feature type="chain" id="PRO_5035342558" description="Flagella basal body P-ring formation protein FlgA" evidence="4">
    <location>
        <begin position="20"/>
        <end position="218"/>
    </location>
</feature>
<dbReference type="InterPro" id="IPR013974">
    <property type="entry name" value="SAF"/>
</dbReference>
<comment type="subcellular location">
    <subcellularLocation>
        <location evidence="1 4">Periplasm</location>
    </subcellularLocation>
</comment>
<dbReference type="GO" id="GO:0042597">
    <property type="term" value="C:periplasmic space"/>
    <property type="evidence" value="ECO:0007669"/>
    <property type="project" value="UniProtKB-SubCell"/>
</dbReference>
<comment type="caution">
    <text evidence="6">The sequence shown here is derived from an EMBL/GenBank/DDBJ whole genome shotgun (WGS) entry which is preliminary data.</text>
</comment>
<feature type="domain" description="SAF" evidence="5">
    <location>
        <begin position="93"/>
        <end position="155"/>
    </location>
</feature>
<dbReference type="InterPro" id="IPR017585">
    <property type="entry name" value="SAF_FlgA"/>
</dbReference>
<dbReference type="Proteomes" id="UP000626220">
    <property type="component" value="Unassembled WGS sequence"/>
</dbReference>
<accession>A0A8J3GTY5</accession>
<evidence type="ECO:0000256" key="4">
    <source>
        <dbReference type="RuleBase" id="RU362063"/>
    </source>
</evidence>
<dbReference type="AlphaFoldDB" id="A0A8J3GTY5"/>
<dbReference type="SMART" id="SM00858">
    <property type="entry name" value="SAF"/>
    <property type="match status" value="1"/>
</dbReference>
<dbReference type="Pfam" id="PF13144">
    <property type="entry name" value="ChapFlgA"/>
    <property type="match status" value="1"/>
</dbReference>
<dbReference type="Gene3D" id="3.90.1210.10">
    <property type="entry name" value="Antifreeze-like/N-acetylneuraminic acid synthase C-terminal domain"/>
    <property type="match status" value="1"/>
</dbReference>
<evidence type="ECO:0000259" key="5">
    <source>
        <dbReference type="SMART" id="SM00858"/>
    </source>
</evidence>
<keyword evidence="7" id="KW-1185">Reference proteome</keyword>